<feature type="region of interest" description="Disordered" evidence="1">
    <location>
        <begin position="1"/>
        <end position="30"/>
    </location>
</feature>
<evidence type="ECO:0000256" key="1">
    <source>
        <dbReference type="SAM" id="MobiDB-lite"/>
    </source>
</evidence>
<dbReference type="GeneID" id="9628279"/>
<accession>D8UJH7</accession>
<dbReference type="Proteomes" id="UP000001058">
    <property type="component" value="Unassembled WGS sequence"/>
</dbReference>
<reference evidence="2 3" key="1">
    <citation type="journal article" date="2010" name="Science">
        <title>Genomic analysis of organismal complexity in the multicellular green alga Volvox carteri.</title>
        <authorList>
            <person name="Prochnik S.E."/>
            <person name="Umen J."/>
            <person name="Nedelcu A.M."/>
            <person name="Hallmann A."/>
            <person name="Miller S.M."/>
            <person name="Nishii I."/>
            <person name="Ferris P."/>
            <person name="Kuo A."/>
            <person name="Mitros T."/>
            <person name="Fritz-Laylin L.K."/>
            <person name="Hellsten U."/>
            <person name="Chapman J."/>
            <person name="Simakov O."/>
            <person name="Rensing S.A."/>
            <person name="Terry A."/>
            <person name="Pangilinan J."/>
            <person name="Kapitonov V."/>
            <person name="Jurka J."/>
            <person name="Salamov A."/>
            <person name="Shapiro H."/>
            <person name="Schmutz J."/>
            <person name="Grimwood J."/>
            <person name="Lindquist E."/>
            <person name="Lucas S."/>
            <person name="Grigoriev I.V."/>
            <person name="Schmitt R."/>
            <person name="Kirk D."/>
            <person name="Rokhsar D.S."/>
        </authorList>
    </citation>
    <scope>NUCLEOTIDE SEQUENCE [LARGE SCALE GENOMIC DNA]</scope>
    <source>
        <strain evidence="3">f. Nagariensis / Eve</strain>
    </source>
</reference>
<dbReference type="KEGG" id="vcn:VOLCADRAFT_100133"/>
<dbReference type="EMBL" id="GL378427">
    <property type="protein sequence ID" value="EFJ40125.1"/>
    <property type="molecule type" value="Genomic_DNA"/>
</dbReference>
<gene>
    <name evidence="2" type="ORF">VOLCADRAFT_100133</name>
</gene>
<proteinExistence type="predicted"/>
<sequence>MPKATELSLGDDGYAGVPASQQQIPPEGEGSIPAWYAEEWATRTRWRHMGNQVARDTAALAGVMLLMDGVEGGMRRLRAGSDDPWNRVMAGVMAGGLLGLLWYPGHPRGRAYMTAAGSFVGYFSYVTEKAVDSRLLTTQRELEAELLQKSEDQLRQELSRPYLQSLLRAKQRMMHEAARKAMAEKLAHTPATPYVPTPSIHSGIAGPNTANIAPTAPFQIFAIPYHHLFMTNTAGMPHSYAYPTSSLSCPLPDRRRPCSSLG</sequence>
<dbReference type="RefSeq" id="XP_002958821.1">
    <property type="nucleotide sequence ID" value="XM_002958775.1"/>
</dbReference>
<dbReference type="AlphaFoldDB" id="D8UJH7"/>
<dbReference type="InParanoid" id="D8UJH7"/>
<dbReference type="OrthoDB" id="546520at2759"/>
<evidence type="ECO:0000313" key="3">
    <source>
        <dbReference type="Proteomes" id="UP000001058"/>
    </source>
</evidence>
<organism evidence="3">
    <name type="scientific">Volvox carteri f. nagariensis</name>
    <dbReference type="NCBI Taxonomy" id="3068"/>
    <lineage>
        <taxon>Eukaryota</taxon>
        <taxon>Viridiplantae</taxon>
        <taxon>Chlorophyta</taxon>
        <taxon>core chlorophytes</taxon>
        <taxon>Chlorophyceae</taxon>
        <taxon>CS clade</taxon>
        <taxon>Chlamydomonadales</taxon>
        <taxon>Volvocaceae</taxon>
        <taxon>Volvox</taxon>
    </lineage>
</organism>
<keyword evidence="3" id="KW-1185">Reference proteome</keyword>
<protein>
    <submittedName>
        <fullName evidence="2">Uncharacterized protein</fullName>
    </submittedName>
</protein>
<evidence type="ECO:0000313" key="2">
    <source>
        <dbReference type="EMBL" id="EFJ40125.1"/>
    </source>
</evidence>
<name>D8UJH7_VOLCA</name>